<dbReference type="AlphaFoldDB" id="A0A9P0AGT5"/>
<evidence type="ECO:0000313" key="3">
    <source>
        <dbReference type="EMBL" id="CAH0391466.1"/>
    </source>
</evidence>
<dbReference type="InterPro" id="IPR004097">
    <property type="entry name" value="DHHA2"/>
</dbReference>
<proteinExistence type="inferred from homology"/>
<evidence type="ECO:0000256" key="1">
    <source>
        <dbReference type="ARBA" id="ARBA00010331"/>
    </source>
</evidence>
<name>A0A9P0AGT5_BEMTA</name>
<sequence length="385" mass="43050">MTKQFLEFIYKYHYHLQHINDFNAVKVVLGNTSCDLDSVVCALVYSFYLHMTESTSESCKVSVIPVLNIQEKDLPIKTEVCYFLKLNNIPLKKLVFRDSLDLAKLSSEKKLELVLVDHHVLPHKDANLASSVVEIIDHRPRDLSVVWKDVKTTIERVGSCASLVGRILLESEFCSLDRTVAQLIAGPIILDTANFSETYGQSTEVDENVYAKLNELWDDLIPPADLFQQLSDAKQDVSSLTAEQILGKDMKVAGSVPIAGFPFLIQDIVSGKRIFENFMQAVADLGTVNKSRLVVLLGLHAGSDANDQIERDLGVYSNHSSISEKFVEFLKNEAAFLQLAPVCNENPVLQNLSVFKVLNTKASRKAVLPLVMDFQNRFSDILSDK</sequence>
<dbReference type="SUPFAM" id="SSF64182">
    <property type="entry name" value="DHH phosphoesterases"/>
    <property type="match status" value="1"/>
</dbReference>
<dbReference type="GO" id="GO:0004309">
    <property type="term" value="F:exopolyphosphatase activity"/>
    <property type="evidence" value="ECO:0007669"/>
    <property type="project" value="TreeGrafter"/>
</dbReference>
<dbReference type="InterPro" id="IPR038763">
    <property type="entry name" value="DHH_sf"/>
</dbReference>
<evidence type="ECO:0000259" key="2">
    <source>
        <dbReference type="SMART" id="SM01131"/>
    </source>
</evidence>
<dbReference type="GO" id="GO:0005737">
    <property type="term" value="C:cytoplasm"/>
    <property type="evidence" value="ECO:0007669"/>
    <property type="project" value="InterPro"/>
</dbReference>
<dbReference type="Proteomes" id="UP001152759">
    <property type="component" value="Chromosome 6"/>
</dbReference>
<accession>A0A9P0AGT5</accession>
<dbReference type="SMART" id="SM01131">
    <property type="entry name" value="DHHA2"/>
    <property type="match status" value="1"/>
</dbReference>
<keyword evidence="4" id="KW-1185">Reference proteome</keyword>
<reference evidence="3" key="1">
    <citation type="submission" date="2021-12" db="EMBL/GenBank/DDBJ databases">
        <authorList>
            <person name="King R."/>
        </authorList>
    </citation>
    <scope>NUCLEOTIDE SEQUENCE</scope>
</reference>
<dbReference type="EMBL" id="OU963867">
    <property type="protein sequence ID" value="CAH0391466.1"/>
    <property type="molecule type" value="Genomic_DNA"/>
</dbReference>
<dbReference type="Gene3D" id="3.90.1640.10">
    <property type="entry name" value="inorganic pyrophosphatase (n-terminal core)"/>
    <property type="match status" value="1"/>
</dbReference>
<dbReference type="KEGG" id="btab:109038676"/>
<comment type="similarity">
    <text evidence="1">Belongs to the PPase class C family. Prune subfamily.</text>
</comment>
<dbReference type="InterPro" id="IPR038222">
    <property type="entry name" value="DHHA2_dom_sf"/>
</dbReference>
<feature type="domain" description="DHHA2" evidence="2">
    <location>
        <begin position="227"/>
        <end position="375"/>
    </location>
</feature>
<dbReference type="PANTHER" id="PTHR12112">
    <property type="entry name" value="BNIP - RELATED"/>
    <property type="match status" value="1"/>
</dbReference>
<dbReference type="PANTHER" id="PTHR12112:SF39">
    <property type="entry name" value="EG:152A3.5 PROTEIN (FBGN0003116_PN PROTEIN)"/>
    <property type="match status" value="1"/>
</dbReference>
<gene>
    <name evidence="3" type="ORF">BEMITA_LOCUS10077</name>
</gene>
<dbReference type="Pfam" id="PF02833">
    <property type="entry name" value="DHHA2"/>
    <property type="match status" value="1"/>
</dbReference>
<dbReference type="Gene3D" id="3.10.310.20">
    <property type="entry name" value="DHHA2 domain"/>
    <property type="match status" value="1"/>
</dbReference>
<protein>
    <recommendedName>
        <fullName evidence="2">DHHA2 domain-containing protein</fullName>
    </recommendedName>
</protein>
<evidence type="ECO:0000313" key="4">
    <source>
        <dbReference type="Proteomes" id="UP001152759"/>
    </source>
</evidence>
<organism evidence="3 4">
    <name type="scientific">Bemisia tabaci</name>
    <name type="common">Sweetpotato whitefly</name>
    <name type="synonym">Aleurodes tabaci</name>
    <dbReference type="NCBI Taxonomy" id="7038"/>
    <lineage>
        <taxon>Eukaryota</taxon>
        <taxon>Metazoa</taxon>
        <taxon>Ecdysozoa</taxon>
        <taxon>Arthropoda</taxon>
        <taxon>Hexapoda</taxon>
        <taxon>Insecta</taxon>
        <taxon>Pterygota</taxon>
        <taxon>Neoptera</taxon>
        <taxon>Paraneoptera</taxon>
        <taxon>Hemiptera</taxon>
        <taxon>Sternorrhyncha</taxon>
        <taxon>Aleyrodoidea</taxon>
        <taxon>Aleyrodidae</taxon>
        <taxon>Aleyrodinae</taxon>
        <taxon>Bemisia</taxon>
    </lineage>
</organism>